<sequence length="123" mass="13500">MQIAEAAAESGLSIDTIRFYERSGMLPPLARDARGWRQFSGDALDWLRVLGNLRKTGMPLEDVRRFAASANGPLAETQAAMAERLAILRAHAARLEAKRAEIETCSAYLDHKIAIYSGMGVPQ</sequence>
<dbReference type="InterPro" id="IPR009061">
    <property type="entry name" value="DNA-bd_dom_put_sf"/>
</dbReference>
<dbReference type="SMART" id="SM00422">
    <property type="entry name" value="HTH_MERR"/>
    <property type="match status" value="1"/>
</dbReference>
<keyword evidence="4" id="KW-1185">Reference proteome</keyword>
<evidence type="ECO:0000313" key="4">
    <source>
        <dbReference type="Proteomes" id="UP000037178"/>
    </source>
</evidence>
<dbReference type="CDD" id="cd01109">
    <property type="entry name" value="HTH_YyaN"/>
    <property type="match status" value="1"/>
</dbReference>
<evidence type="ECO:0000256" key="1">
    <source>
        <dbReference type="ARBA" id="ARBA00023125"/>
    </source>
</evidence>
<gene>
    <name evidence="3" type="ORF">AIOL_002520</name>
</gene>
<dbReference type="GO" id="GO:0003700">
    <property type="term" value="F:DNA-binding transcription factor activity"/>
    <property type="evidence" value="ECO:0007669"/>
    <property type="project" value="InterPro"/>
</dbReference>
<dbReference type="SUPFAM" id="SSF46955">
    <property type="entry name" value="Putative DNA-binding domain"/>
    <property type="match status" value="1"/>
</dbReference>
<dbReference type="Proteomes" id="UP000037178">
    <property type="component" value="Unassembled WGS sequence"/>
</dbReference>
<dbReference type="EMBL" id="LFTY01000002">
    <property type="protein sequence ID" value="KMW57555.1"/>
    <property type="molecule type" value="Genomic_DNA"/>
</dbReference>
<accession>A0A0J9E458</accession>
<proteinExistence type="predicted"/>
<dbReference type="PATRIC" id="fig|1675527.3.peg.2644"/>
<dbReference type="AlphaFoldDB" id="A0A0J9E458"/>
<keyword evidence="1" id="KW-0238">DNA-binding</keyword>
<evidence type="ECO:0000259" key="2">
    <source>
        <dbReference type="PROSITE" id="PS50937"/>
    </source>
</evidence>
<evidence type="ECO:0000313" key="3">
    <source>
        <dbReference type="EMBL" id="KMW57555.1"/>
    </source>
</evidence>
<dbReference type="Gene3D" id="1.10.1660.10">
    <property type="match status" value="1"/>
</dbReference>
<dbReference type="STRING" id="1675527.AIOL_002520"/>
<dbReference type="GO" id="GO:0003677">
    <property type="term" value="F:DNA binding"/>
    <property type="evidence" value="ECO:0007669"/>
    <property type="project" value="UniProtKB-KW"/>
</dbReference>
<dbReference type="PANTHER" id="PTHR30204">
    <property type="entry name" value="REDOX-CYCLING DRUG-SENSING TRANSCRIPTIONAL ACTIVATOR SOXR"/>
    <property type="match status" value="1"/>
</dbReference>
<feature type="domain" description="HTH merR-type" evidence="2">
    <location>
        <begin position="1"/>
        <end position="69"/>
    </location>
</feature>
<dbReference type="PROSITE" id="PS50937">
    <property type="entry name" value="HTH_MERR_2"/>
    <property type="match status" value="1"/>
</dbReference>
<dbReference type="Pfam" id="PF13411">
    <property type="entry name" value="MerR_1"/>
    <property type="match status" value="1"/>
</dbReference>
<dbReference type="InterPro" id="IPR047057">
    <property type="entry name" value="MerR_fam"/>
</dbReference>
<dbReference type="OrthoDB" id="9802944at2"/>
<comment type="caution">
    <text evidence="3">The sequence shown here is derived from an EMBL/GenBank/DDBJ whole genome shotgun (WGS) entry which is preliminary data.</text>
</comment>
<protein>
    <submittedName>
        <fullName evidence="3">Transcriptional regulator, MerR family</fullName>
    </submittedName>
</protein>
<dbReference type="PANTHER" id="PTHR30204:SF98">
    <property type="entry name" value="HTH-TYPE TRANSCRIPTIONAL REGULATOR ADHR"/>
    <property type="match status" value="1"/>
</dbReference>
<dbReference type="PRINTS" id="PR00040">
    <property type="entry name" value="HTHMERR"/>
</dbReference>
<reference evidence="3 4" key="1">
    <citation type="submission" date="2015-06" db="EMBL/GenBank/DDBJ databases">
        <title>Draft genome sequence of an Alphaproteobacteria species associated to the Mediterranean sponge Oscarella lobularis.</title>
        <authorList>
            <person name="Jourda C."/>
            <person name="Santini S."/>
            <person name="Claverie J.-M."/>
        </authorList>
    </citation>
    <scope>NUCLEOTIDE SEQUENCE [LARGE SCALE GENOMIC DNA]</scope>
    <source>
        <strain evidence="3">IGS</strain>
    </source>
</reference>
<organism evidence="3 4">
    <name type="scientific">Candidatus Rhodobacter oscarellae</name>
    <dbReference type="NCBI Taxonomy" id="1675527"/>
    <lineage>
        <taxon>Bacteria</taxon>
        <taxon>Pseudomonadati</taxon>
        <taxon>Pseudomonadota</taxon>
        <taxon>Alphaproteobacteria</taxon>
        <taxon>Rhodobacterales</taxon>
        <taxon>Rhodobacter group</taxon>
        <taxon>Rhodobacter</taxon>
    </lineage>
</organism>
<name>A0A0J9E458_9RHOB</name>
<dbReference type="InterPro" id="IPR000551">
    <property type="entry name" value="MerR-type_HTH_dom"/>
</dbReference>
<dbReference type="PROSITE" id="PS00552">
    <property type="entry name" value="HTH_MERR_1"/>
    <property type="match status" value="1"/>
</dbReference>
<dbReference type="RefSeq" id="WP_049643266.1">
    <property type="nucleotide sequence ID" value="NZ_LFTY01000002.1"/>
</dbReference>